<dbReference type="Proteomes" id="UP000244956">
    <property type="component" value="Unassembled WGS sequence"/>
</dbReference>
<comment type="similarity">
    <text evidence="1">Belongs to the sulfatase family.</text>
</comment>
<evidence type="ECO:0000256" key="2">
    <source>
        <dbReference type="ARBA" id="ARBA00022801"/>
    </source>
</evidence>
<dbReference type="GO" id="GO:0004065">
    <property type="term" value="F:arylsulfatase activity"/>
    <property type="evidence" value="ECO:0007669"/>
    <property type="project" value="TreeGrafter"/>
</dbReference>
<dbReference type="EMBL" id="QEWP01000009">
    <property type="protein sequence ID" value="PWD99053.1"/>
    <property type="molecule type" value="Genomic_DNA"/>
</dbReference>
<evidence type="ECO:0000313" key="5">
    <source>
        <dbReference type="Proteomes" id="UP000244956"/>
    </source>
</evidence>
<accession>A0A2U2B7M9</accession>
<dbReference type="Pfam" id="PF00884">
    <property type="entry name" value="Sulfatase"/>
    <property type="match status" value="1"/>
</dbReference>
<dbReference type="PROSITE" id="PS51257">
    <property type="entry name" value="PROKAR_LIPOPROTEIN"/>
    <property type="match status" value="1"/>
</dbReference>
<dbReference type="PANTHER" id="PTHR42693:SF53">
    <property type="entry name" value="ENDO-4-O-SULFATASE"/>
    <property type="match status" value="1"/>
</dbReference>
<dbReference type="InterPro" id="IPR017850">
    <property type="entry name" value="Alkaline_phosphatase_core_sf"/>
</dbReference>
<dbReference type="InterPro" id="IPR000917">
    <property type="entry name" value="Sulfatase_N"/>
</dbReference>
<keyword evidence="5" id="KW-1185">Reference proteome</keyword>
<organism evidence="4 5">
    <name type="scientific">Marinilabilia rubra</name>
    <dbReference type="NCBI Taxonomy" id="2162893"/>
    <lineage>
        <taxon>Bacteria</taxon>
        <taxon>Pseudomonadati</taxon>
        <taxon>Bacteroidota</taxon>
        <taxon>Bacteroidia</taxon>
        <taxon>Marinilabiliales</taxon>
        <taxon>Marinilabiliaceae</taxon>
        <taxon>Marinilabilia</taxon>
    </lineage>
</organism>
<dbReference type="OrthoDB" id="9789742at2"/>
<evidence type="ECO:0000259" key="3">
    <source>
        <dbReference type="Pfam" id="PF00884"/>
    </source>
</evidence>
<feature type="domain" description="Sulfatase N-terminal" evidence="3">
    <location>
        <begin position="32"/>
        <end position="334"/>
    </location>
</feature>
<dbReference type="SUPFAM" id="SSF53649">
    <property type="entry name" value="Alkaline phosphatase-like"/>
    <property type="match status" value="1"/>
</dbReference>
<keyword evidence="2" id="KW-0378">Hydrolase</keyword>
<dbReference type="CDD" id="cd16027">
    <property type="entry name" value="SGSH"/>
    <property type="match status" value="1"/>
</dbReference>
<dbReference type="Gene3D" id="3.40.720.10">
    <property type="entry name" value="Alkaline Phosphatase, subunit A"/>
    <property type="match status" value="1"/>
</dbReference>
<dbReference type="PANTHER" id="PTHR42693">
    <property type="entry name" value="ARYLSULFATASE FAMILY MEMBER"/>
    <property type="match status" value="1"/>
</dbReference>
<gene>
    <name evidence="4" type="ORF">DDZ16_12375</name>
</gene>
<sequence length="507" mass="58603">MRKLSPGWSFFILLVLLFAFYGCKEEKATPQPNILWIFPEDISPFFGCYGDSINKGHTPAIDGLAEEGVLFSRAYASSPVCSPCRSAIITGIMQTTTGTHNHRSSRWTDGKVVPEKARIYLPKHVNTIPELMKSAGYFTFNSGKDDYNFHYDRNQLYEVGTPDSYLPGMNGWQGNMAEYSMSFTKDTWNARKDKSQPWFGQIMLKGGKAFARHVREGEKLDDFALTPPPYFPDIKSQRKAWTDQYNACRGTDAQVEEILNQLKADKELENTIVFFFSDHGSNTSLRHKQFCYEGGLHVPLIISGNHPAFQKGEVVQDLVSLLDVSATTLALGGVKLPEYLDGQDLFSDNYQPREYVIGARDRCDYTIDRIRSVRTERFRYIRNYFPHRPMLQAGYRDNSRIVKDLKKLHKDGDLNEYQSNHWFGLRPREELYDIEKDPHQMNNLADKTKYQDILEFHRDLLGRWIKETDDQGQYLEDSVQLKATYDLWKDRPIFKNADVSPEFDQFN</sequence>
<dbReference type="AlphaFoldDB" id="A0A2U2B7M9"/>
<evidence type="ECO:0000313" key="4">
    <source>
        <dbReference type="EMBL" id="PWD99053.1"/>
    </source>
</evidence>
<protein>
    <submittedName>
        <fullName evidence="4">Phosphate ABC transporter substrate-binding protein</fullName>
    </submittedName>
</protein>
<reference evidence="4 5" key="1">
    <citation type="submission" date="2018-05" db="EMBL/GenBank/DDBJ databases">
        <title>Marinilabilia rubrum sp. nov., isolated from saltern sediment.</title>
        <authorList>
            <person name="Zhang R."/>
        </authorList>
    </citation>
    <scope>NUCLEOTIDE SEQUENCE [LARGE SCALE GENOMIC DNA]</scope>
    <source>
        <strain evidence="4 5">WTE16</strain>
    </source>
</reference>
<evidence type="ECO:0000256" key="1">
    <source>
        <dbReference type="ARBA" id="ARBA00008779"/>
    </source>
</evidence>
<dbReference type="InterPro" id="IPR050738">
    <property type="entry name" value="Sulfatase"/>
</dbReference>
<name>A0A2U2B7M9_9BACT</name>
<proteinExistence type="inferred from homology"/>
<comment type="caution">
    <text evidence="4">The sequence shown here is derived from an EMBL/GenBank/DDBJ whole genome shotgun (WGS) entry which is preliminary data.</text>
</comment>
<dbReference type="RefSeq" id="WP_109264792.1">
    <property type="nucleotide sequence ID" value="NZ_QEWP01000009.1"/>
</dbReference>